<proteinExistence type="predicted"/>
<evidence type="ECO:0008006" key="3">
    <source>
        <dbReference type="Google" id="ProtNLM"/>
    </source>
</evidence>
<organism evidence="1 2">
    <name type="scientific">Paenibacillus uliginis N3/975</name>
    <dbReference type="NCBI Taxonomy" id="1313296"/>
    <lineage>
        <taxon>Bacteria</taxon>
        <taxon>Bacillati</taxon>
        <taxon>Bacillota</taxon>
        <taxon>Bacilli</taxon>
        <taxon>Bacillales</taxon>
        <taxon>Paenibacillaceae</taxon>
        <taxon>Paenibacillus</taxon>
    </lineage>
</organism>
<name>A0A1X7H444_9BACL</name>
<protein>
    <recommendedName>
        <fullName evidence="3">Immunity protein 41</fullName>
    </recommendedName>
</protein>
<gene>
    <name evidence="1" type="ORF">SAMN05661091_1625</name>
</gene>
<reference evidence="2" key="1">
    <citation type="submission" date="2017-04" db="EMBL/GenBank/DDBJ databases">
        <authorList>
            <person name="Varghese N."/>
            <person name="Submissions S."/>
        </authorList>
    </citation>
    <scope>NUCLEOTIDE SEQUENCE [LARGE SCALE GENOMIC DNA]</scope>
    <source>
        <strain evidence="2">N3/975</strain>
    </source>
</reference>
<dbReference type="AlphaFoldDB" id="A0A1X7H444"/>
<keyword evidence="2" id="KW-1185">Reference proteome</keyword>
<sequence length="126" mass="15117">MKNIKEKILDEVTAGEGSFLIEIRIELNWDHYKFQNLLLLLNEFLKTNEAGDYLERELSAGIWYVTNFIPHWTSHESFRKSNNYSEEYYRSAYELLEFIASWYFMGHCPFIGDDMNSEIMKLRELI</sequence>
<evidence type="ECO:0000313" key="1">
    <source>
        <dbReference type="EMBL" id="SMF78877.1"/>
    </source>
</evidence>
<dbReference type="EMBL" id="LT840184">
    <property type="protein sequence ID" value="SMF78877.1"/>
    <property type="molecule type" value="Genomic_DNA"/>
</dbReference>
<evidence type="ECO:0000313" key="2">
    <source>
        <dbReference type="Proteomes" id="UP000192940"/>
    </source>
</evidence>
<accession>A0A1X7H444</accession>
<dbReference type="RefSeq" id="WP_208918531.1">
    <property type="nucleotide sequence ID" value="NZ_LT840184.1"/>
</dbReference>
<dbReference type="Proteomes" id="UP000192940">
    <property type="component" value="Chromosome I"/>
</dbReference>